<comment type="caution">
    <text evidence="2">The sequence shown here is derived from an EMBL/GenBank/DDBJ whole genome shotgun (WGS) entry which is preliminary data.</text>
</comment>
<dbReference type="Proteomes" id="UP000298061">
    <property type="component" value="Unassembled WGS sequence"/>
</dbReference>
<evidence type="ECO:0000313" key="3">
    <source>
        <dbReference type="Proteomes" id="UP000298061"/>
    </source>
</evidence>
<dbReference type="EMBL" id="SFCI01000438">
    <property type="protein sequence ID" value="TFY79815.1"/>
    <property type="molecule type" value="Genomic_DNA"/>
</dbReference>
<feature type="domain" description="Fungal-type protein kinase" evidence="1">
    <location>
        <begin position="13"/>
        <end position="159"/>
    </location>
</feature>
<dbReference type="OrthoDB" id="5569250at2759"/>
<organism evidence="2 3">
    <name type="scientific">Hericium alpestre</name>
    <dbReference type="NCBI Taxonomy" id="135208"/>
    <lineage>
        <taxon>Eukaryota</taxon>
        <taxon>Fungi</taxon>
        <taxon>Dikarya</taxon>
        <taxon>Basidiomycota</taxon>
        <taxon>Agaricomycotina</taxon>
        <taxon>Agaricomycetes</taxon>
        <taxon>Russulales</taxon>
        <taxon>Hericiaceae</taxon>
        <taxon>Hericium</taxon>
    </lineage>
</organism>
<proteinExistence type="predicted"/>
<keyword evidence="3" id="KW-1185">Reference proteome</keyword>
<sequence>MYAHPADSLLCPPMSLWYYDRIGVVRSKEFSFYEDRKLFVLVAVAVAVCDRKHFGYEPLLIPETEVINPSTVDNSVLSLEVEHTVDGTGAPVQGPVSFQVQGEPLYIQYGIVGRGTVVYSVKPKEKGWLDHSRSKLVAKLSWPVKSRVAEDFLIRDIRKKIGPTWSKHIPEVFCSMTLDGAALSLPRSLMGAMAGIPEDRVLRLLISRYAHELKDVKSIEEFKSSAQGFERG</sequence>
<reference evidence="2 3" key="1">
    <citation type="submission" date="2019-02" db="EMBL/GenBank/DDBJ databases">
        <title>Genome sequencing of the rare red list fungi Hericium alpestre (H. flagellum).</title>
        <authorList>
            <person name="Buettner E."/>
            <person name="Kellner H."/>
        </authorList>
    </citation>
    <scope>NUCLEOTIDE SEQUENCE [LARGE SCALE GENOMIC DNA]</scope>
    <source>
        <strain evidence="2 3">DSM 108284</strain>
    </source>
</reference>
<gene>
    <name evidence="2" type="ORF">EWM64_g4197</name>
</gene>
<evidence type="ECO:0000259" key="1">
    <source>
        <dbReference type="Pfam" id="PF17667"/>
    </source>
</evidence>
<name>A0A4Y9ZZ99_9AGAM</name>
<dbReference type="STRING" id="135208.A0A4Y9ZZ99"/>
<dbReference type="AlphaFoldDB" id="A0A4Y9ZZ99"/>
<protein>
    <recommendedName>
        <fullName evidence="1">Fungal-type protein kinase domain-containing protein</fullName>
    </recommendedName>
</protein>
<dbReference type="Pfam" id="PF17667">
    <property type="entry name" value="Pkinase_fungal"/>
    <property type="match status" value="1"/>
</dbReference>
<accession>A0A4Y9ZZ99</accession>
<evidence type="ECO:0000313" key="2">
    <source>
        <dbReference type="EMBL" id="TFY79815.1"/>
    </source>
</evidence>
<dbReference type="InterPro" id="IPR040976">
    <property type="entry name" value="Pkinase_fungal"/>
</dbReference>